<dbReference type="PROSITE" id="PS50949">
    <property type="entry name" value="HTH_GNTR"/>
    <property type="match status" value="1"/>
</dbReference>
<dbReference type="GO" id="GO:0003700">
    <property type="term" value="F:DNA-binding transcription factor activity"/>
    <property type="evidence" value="ECO:0007669"/>
    <property type="project" value="InterPro"/>
</dbReference>
<name>A0A1N7SN34_9BURK</name>
<dbReference type="Gene3D" id="1.10.10.10">
    <property type="entry name" value="Winged helix-like DNA-binding domain superfamily/Winged helix DNA-binding domain"/>
    <property type="match status" value="1"/>
</dbReference>
<reference evidence="5" key="1">
    <citation type="submission" date="2016-12" db="EMBL/GenBank/DDBJ databases">
        <authorList>
            <person name="Moulin L."/>
        </authorList>
    </citation>
    <scope>NUCLEOTIDE SEQUENCE [LARGE SCALE GENOMIC DNA]</scope>
    <source>
        <strain evidence="5">STM 7183</strain>
    </source>
</reference>
<dbReference type="InterPro" id="IPR008920">
    <property type="entry name" value="TF_FadR/GntR_C"/>
</dbReference>
<organism evidence="5 6">
    <name type="scientific">Paraburkholderia piptadeniae</name>
    <dbReference type="NCBI Taxonomy" id="1701573"/>
    <lineage>
        <taxon>Bacteria</taxon>
        <taxon>Pseudomonadati</taxon>
        <taxon>Pseudomonadota</taxon>
        <taxon>Betaproteobacteria</taxon>
        <taxon>Burkholderiales</taxon>
        <taxon>Burkholderiaceae</taxon>
        <taxon>Paraburkholderia</taxon>
    </lineage>
</organism>
<dbReference type="Gene3D" id="1.20.120.530">
    <property type="entry name" value="GntR ligand-binding domain-like"/>
    <property type="match status" value="1"/>
</dbReference>
<dbReference type="PRINTS" id="PR00035">
    <property type="entry name" value="HTHGNTR"/>
</dbReference>
<dbReference type="AlphaFoldDB" id="A0A1N7SN34"/>
<sequence>MSLTFAPGILEYNTKMNTIAIPGRVTSGELLELDGSDFPAQVAAETRKLINRGVLAPGFQLRQSDLAERFGISRVPVREALKLLAAEGIIEHDPNRGFFVAQLSSDEARQLYRMRQLLEAELLMTIEWPTPAQMKQLKAMLTDLEHLLGAGNREGWIEQHRAFHDMIFDLSPNKVLKREVLRLMRLTDRYRALAADVSANPEHRSANIEARLVKALQSRDKDLLLATYEKGRSIVLSGLMAVLAARET</sequence>
<dbReference type="InterPro" id="IPR000524">
    <property type="entry name" value="Tscrpt_reg_HTH_GntR"/>
</dbReference>
<dbReference type="CDD" id="cd07377">
    <property type="entry name" value="WHTH_GntR"/>
    <property type="match status" value="1"/>
</dbReference>
<keyword evidence="1" id="KW-0805">Transcription regulation</keyword>
<dbReference type="SUPFAM" id="SSF48008">
    <property type="entry name" value="GntR ligand-binding domain-like"/>
    <property type="match status" value="1"/>
</dbReference>
<evidence type="ECO:0000259" key="4">
    <source>
        <dbReference type="PROSITE" id="PS50949"/>
    </source>
</evidence>
<evidence type="ECO:0000313" key="6">
    <source>
        <dbReference type="Proteomes" id="UP000195569"/>
    </source>
</evidence>
<dbReference type="GO" id="GO:0003677">
    <property type="term" value="F:DNA binding"/>
    <property type="evidence" value="ECO:0007669"/>
    <property type="project" value="UniProtKB-KW"/>
</dbReference>
<evidence type="ECO:0000256" key="2">
    <source>
        <dbReference type="ARBA" id="ARBA00023125"/>
    </source>
</evidence>
<accession>A0A1N7SN34</accession>
<dbReference type="PANTHER" id="PTHR43537">
    <property type="entry name" value="TRANSCRIPTIONAL REGULATOR, GNTR FAMILY"/>
    <property type="match status" value="1"/>
</dbReference>
<keyword evidence="2" id="KW-0238">DNA-binding</keyword>
<dbReference type="PANTHER" id="PTHR43537:SF45">
    <property type="entry name" value="GNTR FAMILY REGULATORY PROTEIN"/>
    <property type="match status" value="1"/>
</dbReference>
<dbReference type="SUPFAM" id="SSF46785">
    <property type="entry name" value="Winged helix' DNA-binding domain"/>
    <property type="match status" value="1"/>
</dbReference>
<keyword evidence="3" id="KW-0804">Transcription</keyword>
<dbReference type="InterPro" id="IPR011711">
    <property type="entry name" value="GntR_C"/>
</dbReference>
<gene>
    <name evidence="5" type="ORF">BN2476_650083</name>
</gene>
<keyword evidence="6" id="KW-1185">Reference proteome</keyword>
<comment type="caution">
    <text evidence="5">The sequence shown here is derived from an EMBL/GenBank/DDBJ whole genome shotgun (WGS) entry which is preliminary data.</text>
</comment>
<dbReference type="Proteomes" id="UP000195569">
    <property type="component" value="Unassembled WGS sequence"/>
</dbReference>
<dbReference type="Pfam" id="PF07729">
    <property type="entry name" value="FCD"/>
    <property type="match status" value="1"/>
</dbReference>
<dbReference type="InterPro" id="IPR036390">
    <property type="entry name" value="WH_DNA-bd_sf"/>
</dbReference>
<evidence type="ECO:0000256" key="1">
    <source>
        <dbReference type="ARBA" id="ARBA00023015"/>
    </source>
</evidence>
<dbReference type="SMART" id="SM00345">
    <property type="entry name" value="HTH_GNTR"/>
    <property type="match status" value="1"/>
</dbReference>
<dbReference type="InterPro" id="IPR036388">
    <property type="entry name" value="WH-like_DNA-bd_sf"/>
</dbReference>
<dbReference type="EMBL" id="CYGY02000065">
    <property type="protein sequence ID" value="SIT48838.1"/>
    <property type="molecule type" value="Genomic_DNA"/>
</dbReference>
<dbReference type="Pfam" id="PF00392">
    <property type="entry name" value="GntR"/>
    <property type="match status" value="1"/>
</dbReference>
<dbReference type="SMART" id="SM00895">
    <property type="entry name" value="FCD"/>
    <property type="match status" value="1"/>
</dbReference>
<proteinExistence type="predicted"/>
<protein>
    <submittedName>
        <fullName evidence="5">Transcriptional regulator, GntR family</fullName>
    </submittedName>
</protein>
<evidence type="ECO:0000313" key="5">
    <source>
        <dbReference type="EMBL" id="SIT48838.1"/>
    </source>
</evidence>
<evidence type="ECO:0000256" key="3">
    <source>
        <dbReference type="ARBA" id="ARBA00023163"/>
    </source>
</evidence>
<feature type="domain" description="HTH gntR-type" evidence="4">
    <location>
        <begin position="36"/>
        <end position="103"/>
    </location>
</feature>